<name>A0A6A5YKN4_9PLEO</name>
<feature type="chain" id="PRO_5025694511" evidence="1">
    <location>
        <begin position="18"/>
        <end position="403"/>
    </location>
</feature>
<evidence type="ECO:0000256" key="1">
    <source>
        <dbReference type="SAM" id="SignalP"/>
    </source>
</evidence>
<proteinExistence type="predicted"/>
<keyword evidence="1" id="KW-0732">Signal</keyword>
<dbReference type="AlphaFoldDB" id="A0A6A5YKN4"/>
<keyword evidence="3" id="KW-1185">Reference proteome</keyword>
<dbReference type="EMBL" id="ML977358">
    <property type="protein sequence ID" value="KAF2106897.1"/>
    <property type="molecule type" value="Genomic_DNA"/>
</dbReference>
<accession>A0A6A5YKN4</accession>
<organism evidence="2 3">
    <name type="scientific">Lophiotrema nucula</name>
    <dbReference type="NCBI Taxonomy" id="690887"/>
    <lineage>
        <taxon>Eukaryota</taxon>
        <taxon>Fungi</taxon>
        <taxon>Dikarya</taxon>
        <taxon>Ascomycota</taxon>
        <taxon>Pezizomycotina</taxon>
        <taxon>Dothideomycetes</taxon>
        <taxon>Pleosporomycetidae</taxon>
        <taxon>Pleosporales</taxon>
        <taxon>Lophiotremataceae</taxon>
        <taxon>Lophiotrema</taxon>
    </lineage>
</organism>
<gene>
    <name evidence="2" type="ORF">BDV96DRAFT_673843</name>
</gene>
<evidence type="ECO:0000313" key="3">
    <source>
        <dbReference type="Proteomes" id="UP000799770"/>
    </source>
</evidence>
<reference evidence="2" key="1">
    <citation type="journal article" date="2020" name="Stud. Mycol.">
        <title>101 Dothideomycetes genomes: a test case for predicting lifestyles and emergence of pathogens.</title>
        <authorList>
            <person name="Haridas S."/>
            <person name="Albert R."/>
            <person name="Binder M."/>
            <person name="Bloem J."/>
            <person name="Labutti K."/>
            <person name="Salamov A."/>
            <person name="Andreopoulos B."/>
            <person name="Baker S."/>
            <person name="Barry K."/>
            <person name="Bills G."/>
            <person name="Bluhm B."/>
            <person name="Cannon C."/>
            <person name="Castanera R."/>
            <person name="Culley D."/>
            <person name="Daum C."/>
            <person name="Ezra D."/>
            <person name="Gonzalez J."/>
            <person name="Henrissat B."/>
            <person name="Kuo A."/>
            <person name="Liang C."/>
            <person name="Lipzen A."/>
            <person name="Lutzoni F."/>
            <person name="Magnuson J."/>
            <person name="Mondo S."/>
            <person name="Nolan M."/>
            <person name="Ohm R."/>
            <person name="Pangilinan J."/>
            <person name="Park H.-J."/>
            <person name="Ramirez L."/>
            <person name="Alfaro M."/>
            <person name="Sun H."/>
            <person name="Tritt A."/>
            <person name="Yoshinaga Y."/>
            <person name="Zwiers L.-H."/>
            <person name="Turgeon B."/>
            <person name="Goodwin S."/>
            <person name="Spatafora J."/>
            <person name="Crous P."/>
            <person name="Grigoriev I."/>
        </authorList>
    </citation>
    <scope>NUCLEOTIDE SEQUENCE</scope>
    <source>
        <strain evidence="2">CBS 627.86</strain>
    </source>
</reference>
<sequence length="403" mass="43084">MKLTLLFLTGLAALAAASEPEVQIINHDDLPTDLQAESGLGLKRDAEVSPAGLTEIESLEKRDWCGDGCDCGCFYECTQSHTGPRKCSEQCCKAQAPQPTSSALPLSTSTLTTVTTPTPAPASSLSRKPGWCGSGCDCDCLVECWSKRTHTPTQCSNKCCKSLLSTLSVVSSSSSAVSSSTSTLSTVATTTPIPASPRDLGWCADECDCDCLVECWDERHRTPAQCSNRCCKAPHLPALSALRSALSTLDARAATMPRPQKRFPCDNGGQCQYGCDCSCLRNCEMSHNPTTCKSACCHSCETNPPPPPPPPSTTTATTTIDRGHLTPIDCSFLIGTCMKQCHEAGKHDEKWCTDNCCGKECLSTNFCYKDKDCPCKFPSSTYEWLTATTATHFGGRSSSSSKP</sequence>
<protein>
    <submittedName>
        <fullName evidence="2">Uncharacterized protein</fullName>
    </submittedName>
</protein>
<dbReference type="Proteomes" id="UP000799770">
    <property type="component" value="Unassembled WGS sequence"/>
</dbReference>
<evidence type="ECO:0000313" key="2">
    <source>
        <dbReference type="EMBL" id="KAF2106897.1"/>
    </source>
</evidence>
<feature type="signal peptide" evidence="1">
    <location>
        <begin position="1"/>
        <end position="17"/>
    </location>
</feature>